<organism evidence="4 5">
    <name type="scientific">Ferrimonas sediminum</name>
    <dbReference type="NCBI Taxonomy" id="718193"/>
    <lineage>
        <taxon>Bacteria</taxon>
        <taxon>Pseudomonadati</taxon>
        <taxon>Pseudomonadota</taxon>
        <taxon>Gammaproteobacteria</taxon>
        <taxon>Alteromonadales</taxon>
        <taxon>Ferrimonadaceae</taxon>
        <taxon>Ferrimonas</taxon>
    </lineage>
</organism>
<dbReference type="InterPro" id="IPR036457">
    <property type="entry name" value="PPM-type-like_dom_sf"/>
</dbReference>
<dbReference type="InterPro" id="IPR001789">
    <property type="entry name" value="Sig_transdc_resp-reg_receiver"/>
</dbReference>
<dbReference type="PANTHER" id="PTHR43156">
    <property type="entry name" value="STAGE II SPORULATION PROTEIN E-RELATED"/>
    <property type="match status" value="1"/>
</dbReference>
<dbReference type="GO" id="GO:0016791">
    <property type="term" value="F:phosphatase activity"/>
    <property type="evidence" value="ECO:0007669"/>
    <property type="project" value="TreeGrafter"/>
</dbReference>
<dbReference type="SMART" id="SM00448">
    <property type="entry name" value="REC"/>
    <property type="match status" value="1"/>
</dbReference>
<accession>A0A1G8T3Q8</accession>
<evidence type="ECO:0000256" key="1">
    <source>
        <dbReference type="ARBA" id="ARBA00022801"/>
    </source>
</evidence>
<proteinExistence type="predicted"/>
<evidence type="ECO:0000256" key="2">
    <source>
        <dbReference type="PROSITE-ProRule" id="PRU00169"/>
    </source>
</evidence>
<feature type="modified residue" description="4-aspartylphosphate" evidence="2">
    <location>
        <position position="52"/>
    </location>
</feature>
<dbReference type="InterPro" id="IPR011006">
    <property type="entry name" value="CheY-like_superfamily"/>
</dbReference>
<keyword evidence="5" id="KW-1185">Reference proteome</keyword>
<dbReference type="Proteomes" id="UP000199527">
    <property type="component" value="Unassembled WGS sequence"/>
</dbReference>
<dbReference type="PANTHER" id="PTHR43156:SF2">
    <property type="entry name" value="STAGE II SPORULATION PROTEIN E"/>
    <property type="match status" value="1"/>
</dbReference>
<reference evidence="5" key="1">
    <citation type="submission" date="2016-10" db="EMBL/GenBank/DDBJ databases">
        <authorList>
            <person name="Varghese N."/>
            <person name="Submissions S."/>
        </authorList>
    </citation>
    <scope>NUCLEOTIDE SEQUENCE [LARGE SCALE GENOMIC DNA]</scope>
    <source>
        <strain evidence="5">DSM 23317</strain>
    </source>
</reference>
<dbReference type="SMART" id="SM00331">
    <property type="entry name" value="PP2C_SIG"/>
    <property type="match status" value="1"/>
</dbReference>
<dbReference type="InterPro" id="IPR001932">
    <property type="entry name" value="PPM-type_phosphatase-like_dom"/>
</dbReference>
<dbReference type="PROSITE" id="PS50110">
    <property type="entry name" value="RESPONSE_REGULATORY"/>
    <property type="match status" value="1"/>
</dbReference>
<dbReference type="Pfam" id="PF00072">
    <property type="entry name" value="Response_reg"/>
    <property type="match status" value="1"/>
</dbReference>
<dbReference type="Gene3D" id="3.40.50.2300">
    <property type="match status" value="1"/>
</dbReference>
<dbReference type="GO" id="GO:0000160">
    <property type="term" value="P:phosphorelay signal transduction system"/>
    <property type="evidence" value="ECO:0007669"/>
    <property type="project" value="InterPro"/>
</dbReference>
<keyword evidence="2" id="KW-0597">Phosphoprotein</keyword>
<dbReference type="EMBL" id="FNEM01000007">
    <property type="protein sequence ID" value="SDJ36182.1"/>
    <property type="molecule type" value="Genomic_DNA"/>
</dbReference>
<dbReference type="RefSeq" id="WP_176819270.1">
    <property type="nucleotide sequence ID" value="NZ_FNEM01000007.1"/>
</dbReference>
<dbReference type="SUPFAM" id="SSF52172">
    <property type="entry name" value="CheY-like"/>
    <property type="match status" value="1"/>
</dbReference>
<keyword evidence="1" id="KW-0378">Hydrolase</keyword>
<name>A0A1G8T3Q8_9GAMM</name>
<protein>
    <submittedName>
        <fullName evidence="4">Serine phosphatase RsbU, regulator of sigma subunit</fullName>
    </submittedName>
</protein>
<dbReference type="AlphaFoldDB" id="A0A1G8T3Q8"/>
<dbReference type="InterPro" id="IPR052016">
    <property type="entry name" value="Bact_Sigma-Reg"/>
</dbReference>
<dbReference type="CDD" id="cd17574">
    <property type="entry name" value="REC_OmpR"/>
    <property type="match status" value="1"/>
</dbReference>
<evidence type="ECO:0000259" key="3">
    <source>
        <dbReference type="PROSITE" id="PS50110"/>
    </source>
</evidence>
<evidence type="ECO:0000313" key="5">
    <source>
        <dbReference type="Proteomes" id="UP000199527"/>
    </source>
</evidence>
<sequence>MKLLIVEDAMDVRMVLAAALSRFGHEVLQAADGAEGLAILQNNTSIQLVISDWSMPVMDGFELCRRLKQEQQVERFVYFIMFSSNDDEERIIAGLEAGADDFIAKQAPKAELNARIRAGGRLVELHNELQRKQEKLEKAYASIENDVMLAAEMHHKLLPTIRELPGVQFSWLATSSALLGGDMFDYRRLDEHHISFYLLDVSGHGLPSALLSFTLKHVMSPSQKGFSVMKRDLPQPPYYEIVDPADVVATLNDRFQSQGDNCQYFTMVNAVLNVKTGLLKLCQAGHPGPLHQTSDEVIEHTQNGFPVGMLPDLEYGSYEVQLAPGDRIYLYSDGVTECFNATHEEFGVTRFIQSLQHQRDLSMELQLQSIKAQLDRWNVGPDFDDDVSILAVEWLGL</sequence>
<evidence type="ECO:0000313" key="4">
    <source>
        <dbReference type="EMBL" id="SDJ36182.1"/>
    </source>
</evidence>
<gene>
    <name evidence="4" type="ORF">SAMN04488540_107100</name>
</gene>
<feature type="domain" description="Response regulatory" evidence="3">
    <location>
        <begin position="2"/>
        <end position="120"/>
    </location>
</feature>
<dbReference type="SUPFAM" id="SSF81606">
    <property type="entry name" value="PP2C-like"/>
    <property type="match status" value="1"/>
</dbReference>
<dbReference type="Pfam" id="PF07228">
    <property type="entry name" value="SpoIIE"/>
    <property type="match status" value="1"/>
</dbReference>
<dbReference type="Gene3D" id="3.60.40.10">
    <property type="entry name" value="PPM-type phosphatase domain"/>
    <property type="match status" value="1"/>
</dbReference>